<feature type="region of interest" description="Disordered" evidence="5">
    <location>
        <begin position="556"/>
        <end position="616"/>
    </location>
</feature>
<dbReference type="InterPro" id="IPR001611">
    <property type="entry name" value="Leu-rich_rpt"/>
</dbReference>
<keyword evidence="8" id="KW-1185">Reference proteome</keyword>
<feature type="compositionally biased region" description="Polar residues" evidence="5">
    <location>
        <begin position="638"/>
        <end position="651"/>
    </location>
</feature>
<dbReference type="VEuPathDB" id="VectorBase:LLONM1_004767"/>
<dbReference type="AlphaFoldDB" id="A0A1B0CGV2"/>
<dbReference type="InterPro" id="IPR032675">
    <property type="entry name" value="LRR_dom_sf"/>
</dbReference>
<organism evidence="7 8">
    <name type="scientific">Lutzomyia longipalpis</name>
    <name type="common">Sand fly</name>
    <dbReference type="NCBI Taxonomy" id="7200"/>
    <lineage>
        <taxon>Eukaryota</taxon>
        <taxon>Metazoa</taxon>
        <taxon>Ecdysozoa</taxon>
        <taxon>Arthropoda</taxon>
        <taxon>Hexapoda</taxon>
        <taxon>Insecta</taxon>
        <taxon>Pterygota</taxon>
        <taxon>Neoptera</taxon>
        <taxon>Endopterygota</taxon>
        <taxon>Diptera</taxon>
        <taxon>Nematocera</taxon>
        <taxon>Psychodoidea</taxon>
        <taxon>Psychodidae</taxon>
        <taxon>Lutzomyia</taxon>
        <taxon>Lutzomyia</taxon>
    </lineage>
</organism>
<evidence type="ECO:0000256" key="2">
    <source>
        <dbReference type="ARBA" id="ARBA00022614"/>
    </source>
</evidence>
<name>A0A1B0CGV2_LUTLO</name>
<feature type="compositionally biased region" description="Basic and acidic residues" evidence="5">
    <location>
        <begin position="755"/>
        <end position="765"/>
    </location>
</feature>
<sequence>MPATKIRGKSAILVNNTPTAQTLLKIESVVPKIGCRNSKLAKRSHSTLSSALVKKLNESRRNVQLANGNDEKNSTGYGVSWMQTQNGICRIRRTDQDKLKLPDRINLDRRGLTMIPFIENEPNLRLLSLQHNLINIFHVPQDTIEEEKKLETSTDVPETNKNHLNKSHIQPSAQHPQPPSQTQTSATGGPTAGKLVPRQQLHLTQRPVRSFMPTNPTPLINSMKSSIGISYTNSTTGFTSPNPVTPLVQKSILLTVNQKNILKRSNSFMAPALASGTLLATEENRPGSAVAISDTFPVSKTNIPPMPDTVDMNGFSLSLQNLVFLDLYDNQIDKITNLDGLRSLTVLLLGKNRIHDISGIVSLRNTLRVLDLHGNKISSIAQKICRLQELKSLNLAGNQLRHVSANDFSGLFNLKELNLKRNRIKRISGFDDLRSLERLWLCHNDLQRVEEMSCIAKAINLKEVTIENNPVSLAGDCVSFLVSYLPCLISLSQMQVTEQVRRAAMAWRKNKETSDSNYVSISSDVGQSIRREEVISNARTNWELLRSQQSNLNRLAKKAVGSSHSTVSSGPKENEIETISSDCTSSKKTSRQKISSIQKKEKKHVRCSSQENSSSTVDVNADDFFRLPPILAPFLDNSYPSQKTSSGSSLGPNIDSCPSYISSDEDGDSHKKLTKNVHRDIRDFPEKGDNLEKEVLTEISKTKNPEQVGSDSPVNSDIVNTALPAQVIELTGDEPITKSTETSNVLETPSPEIKSPPDDTDKSPISDDVNQSDSKSNLSTTSFKSDTSMMSNSSDDHRATKLKSANPPRKYFQGTSIRAQTAKNSCLMSASTASCASNLSNNSAKSHKVQSDREREQGGDYLIEICGRYLNVYGVGALKFIDKQWNVQKANDVHTVKFSYVNFNNISTILNKVKIRFPNAENFIFRETNINCLGQLNALAEIQGINSLIIDPEGNGICSKNWRSYAIYRLSHWGLKQINGTDVTPDEVSTAELAYSGLSDLVLWSLPESLLTPLLTRLRLDETCLASKKSAKEWLMQADASLKSVVGKEALQWRRNNTSFQEETAVRQKGRLYFSIMMENTCNAVEKLHRLEQLWPAMLVDMIRSTLIDYSQIENYVRNIMNDILKNP</sequence>
<feature type="compositionally biased region" description="Polar residues" evidence="5">
    <location>
        <begin position="562"/>
        <end position="583"/>
    </location>
</feature>
<accession>A0A1B0CGV2</accession>
<evidence type="ECO:0000256" key="5">
    <source>
        <dbReference type="SAM" id="MobiDB-lite"/>
    </source>
</evidence>
<dbReference type="PANTHER" id="PTHR45973:SF8">
    <property type="entry name" value="LEUCINE-RICH REPEAT-CONTAINING PROTEIN 49"/>
    <property type="match status" value="1"/>
</dbReference>
<feature type="compositionally biased region" description="Polar residues" evidence="5">
    <location>
        <begin position="607"/>
        <end position="616"/>
    </location>
</feature>
<dbReference type="Gene3D" id="3.80.10.10">
    <property type="entry name" value="Ribonuclease Inhibitor"/>
    <property type="match status" value="3"/>
</dbReference>
<dbReference type="SUPFAM" id="SSF52075">
    <property type="entry name" value="Outer arm dynein light chain 1"/>
    <property type="match status" value="1"/>
</dbReference>
<evidence type="ECO:0000313" key="7">
    <source>
        <dbReference type="EnsemblMetazoa" id="LLOJ003665-PA"/>
    </source>
</evidence>
<dbReference type="PANTHER" id="PTHR45973">
    <property type="entry name" value="PROTEIN PHOSPHATASE 1 REGULATORY SUBUNIT SDS22-RELATED"/>
    <property type="match status" value="1"/>
</dbReference>
<evidence type="ECO:0000256" key="4">
    <source>
        <dbReference type="ARBA" id="ARBA00024433"/>
    </source>
</evidence>
<dbReference type="InterPro" id="IPR050576">
    <property type="entry name" value="Cilia_flagella_integrity"/>
</dbReference>
<feature type="compositionally biased region" description="Low complexity" evidence="5">
    <location>
        <begin position="782"/>
        <end position="793"/>
    </location>
</feature>
<feature type="region of interest" description="Disordered" evidence="5">
    <location>
        <begin position="730"/>
        <end position="814"/>
    </location>
</feature>
<dbReference type="Proteomes" id="UP000092461">
    <property type="component" value="Unassembled WGS sequence"/>
</dbReference>
<keyword evidence="3" id="KW-0677">Repeat</keyword>
<dbReference type="EMBL" id="AJWK01011596">
    <property type="status" value="NOT_ANNOTATED_CDS"/>
    <property type="molecule type" value="Genomic_DNA"/>
</dbReference>
<feature type="region of interest" description="Disordered" evidence="5">
    <location>
        <begin position="148"/>
        <end position="194"/>
    </location>
</feature>
<dbReference type="InterPro" id="IPR003591">
    <property type="entry name" value="Leu-rich_rpt_typical-subtyp"/>
</dbReference>
<feature type="compositionally biased region" description="Polar residues" evidence="5">
    <location>
        <begin position="768"/>
        <end position="781"/>
    </location>
</feature>
<dbReference type="Pfam" id="PF13855">
    <property type="entry name" value="LRR_8"/>
    <property type="match status" value="1"/>
</dbReference>
<feature type="region of interest" description="Disordered" evidence="5">
    <location>
        <begin position="636"/>
        <end position="671"/>
    </location>
</feature>
<feature type="region of interest" description="Disordered" evidence="5">
    <location>
        <begin position="698"/>
        <end position="717"/>
    </location>
</feature>
<dbReference type="EnsemblMetazoa" id="LLOJ003665-RA">
    <property type="protein sequence ID" value="LLOJ003665-PA"/>
    <property type="gene ID" value="LLOJ003665"/>
</dbReference>
<reference evidence="8" key="1">
    <citation type="submission" date="2012-05" db="EMBL/GenBank/DDBJ databases">
        <title>Whole Genome Assembly of Lutzomyia longipalpis.</title>
        <authorList>
            <person name="Richards S."/>
            <person name="Qu C."/>
            <person name="Dillon R."/>
            <person name="Worley K."/>
            <person name="Scherer S."/>
            <person name="Batterton M."/>
            <person name="Taylor A."/>
            <person name="Hawes A."/>
            <person name="Hernandez B."/>
            <person name="Kovar C."/>
            <person name="Mandapat C."/>
            <person name="Pham C."/>
            <person name="Qu C."/>
            <person name="Jing C."/>
            <person name="Bess C."/>
            <person name="Bandaranaike D."/>
            <person name="Ngo D."/>
            <person name="Ongeri F."/>
            <person name="Arias F."/>
            <person name="Lara F."/>
            <person name="Weissenberger G."/>
            <person name="Kamau G."/>
            <person name="Han H."/>
            <person name="Shen H."/>
            <person name="Dinh H."/>
            <person name="Khalil I."/>
            <person name="Jones J."/>
            <person name="Shafer J."/>
            <person name="Jayaseelan J."/>
            <person name="Quiroz J."/>
            <person name="Blankenburg K."/>
            <person name="Nguyen L."/>
            <person name="Jackson L."/>
            <person name="Francisco L."/>
            <person name="Tang L.-Y."/>
            <person name="Pu L.-L."/>
            <person name="Perales L."/>
            <person name="Lorensuhewa L."/>
            <person name="Munidasa M."/>
            <person name="Coyle M."/>
            <person name="Taylor M."/>
            <person name="Puazo M."/>
            <person name="Firestine M."/>
            <person name="Scheel M."/>
            <person name="Javaid M."/>
            <person name="Wang M."/>
            <person name="Li M."/>
            <person name="Tabassum N."/>
            <person name="Saada N."/>
            <person name="Osuji N."/>
            <person name="Aqrawi P."/>
            <person name="Fu Q."/>
            <person name="Thornton R."/>
            <person name="Raj R."/>
            <person name="Goodspeed R."/>
            <person name="Mata R."/>
            <person name="Najjar R."/>
            <person name="Gubbala S."/>
            <person name="Lee S."/>
            <person name="Denson S."/>
            <person name="Patil S."/>
            <person name="Macmil S."/>
            <person name="Qi S."/>
            <person name="Matskevitch T."/>
            <person name="Palculict T."/>
            <person name="Mathew T."/>
            <person name="Vee V."/>
            <person name="Velamala V."/>
            <person name="Korchina V."/>
            <person name="Cai W."/>
            <person name="Liu W."/>
            <person name="Dai W."/>
            <person name="Zou X."/>
            <person name="Zhu Y."/>
            <person name="Zhang Y."/>
            <person name="Wu Y.-Q."/>
            <person name="Xin Y."/>
            <person name="Nazarath L."/>
            <person name="Kovar C."/>
            <person name="Han Y."/>
            <person name="Muzny D."/>
            <person name="Gibbs R."/>
        </authorList>
    </citation>
    <scope>NUCLEOTIDE SEQUENCE [LARGE SCALE GENOMIC DNA]</scope>
    <source>
        <strain evidence="8">Jacobina</strain>
    </source>
</reference>
<keyword evidence="2" id="KW-0433">Leucine-rich repeat</keyword>
<feature type="compositionally biased region" description="Low complexity" evidence="5">
    <location>
        <begin position="167"/>
        <end position="186"/>
    </location>
</feature>
<evidence type="ECO:0000256" key="3">
    <source>
        <dbReference type="ARBA" id="ARBA00022737"/>
    </source>
</evidence>
<feature type="compositionally biased region" description="Polar residues" evidence="5">
    <location>
        <begin position="705"/>
        <end position="717"/>
    </location>
</feature>
<dbReference type="EMBL" id="GITU01007369">
    <property type="protein sequence ID" value="MBC1176072.1"/>
    <property type="molecule type" value="Transcribed_RNA"/>
</dbReference>
<dbReference type="VEuPathDB" id="VectorBase:LLOJ003665"/>
<protein>
    <recommendedName>
        <fullName evidence="4">Dynein axonemal assembly factor 1 homolog</fullName>
    </recommendedName>
</protein>
<evidence type="ECO:0000256" key="1">
    <source>
        <dbReference type="ARBA" id="ARBA00003843"/>
    </source>
</evidence>
<dbReference type="SMART" id="SM00365">
    <property type="entry name" value="LRR_SD22"/>
    <property type="match status" value="5"/>
</dbReference>
<evidence type="ECO:0000313" key="6">
    <source>
        <dbReference type="EMBL" id="MBC1176072.1"/>
    </source>
</evidence>
<feature type="compositionally biased region" description="Low complexity" evidence="5">
    <location>
        <begin position="584"/>
        <end position="597"/>
    </location>
</feature>
<proteinExistence type="predicted"/>
<feature type="compositionally biased region" description="Polar residues" evidence="5">
    <location>
        <begin position="737"/>
        <end position="747"/>
    </location>
</feature>
<dbReference type="SMART" id="SM00369">
    <property type="entry name" value="LRR_TYP"/>
    <property type="match status" value="6"/>
</dbReference>
<comment type="function">
    <text evidence="1">Cilium-specific protein required for cilia structures.</text>
</comment>
<dbReference type="PROSITE" id="PS51450">
    <property type="entry name" value="LRR"/>
    <property type="match status" value="4"/>
</dbReference>
<reference evidence="6" key="2">
    <citation type="journal article" date="2020" name="BMC">
        <title>Leishmania infection induces a limited differential gene expression in the sand fly midgut.</title>
        <authorList>
            <person name="Coutinho-Abreu I.V."/>
            <person name="Serafim T.D."/>
            <person name="Meneses C."/>
            <person name="Kamhawi S."/>
            <person name="Oliveira F."/>
            <person name="Valenzuela J.G."/>
        </authorList>
    </citation>
    <scope>NUCLEOTIDE SEQUENCE</scope>
    <source>
        <strain evidence="6">Jacobina</strain>
        <tissue evidence="6">Midgut</tissue>
    </source>
</reference>
<evidence type="ECO:0000313" key="8">
    <source>
        <dbReference type="Proteomes" id="UP000092461"/>
    </source>
</evidence>
<reference evidence="7" key="3">
    <citation type="submission" date="2020-05" db="UniProtKB">
        <authorList>
            <consortium name="EnsemblMetazoa"/>
        </authorList>
    </citation>
    <scope>IDENTIFICATION</scope>
    <source>
        <strain evidence="7">Jacobina</strain>
    </source>
</reference>